<evidence type="ECO:0000256" key="18">
    <source>
        <dbReference type="ARBA" id="ARBA00066037"/>
    </source>
</evidence>
<keyword evidence="12" id="KW-0862">Zinc</keyword>
<dbReference type="Gene3D" id="3.30.40.10">
    <property type="entry name" value="Zinc/RING finger domain, C3HC4 (zinc finger)"/>
    <property type="match status" value="1"/>
</dbReference>
<evidence type="ECO:0000256" key="4">
    <source>
        <dbReference type="ARBA" id="ARBA00004496"/>
    </source>
</evidence>
<reference evidence="23" key="1">
    <citation type="submission" date="2023-03" db="EMBL/GenBank/DDBJ databases">
        <title>Electrophorus voltai genome.</title>
        <authorList>
            <person name="Bian C."/>
        </authorList>
    </citation>
    <scope>NUCLEOTIDE SEQUENCE</scope>
    <source>
        <strain evidence="23">CB-2022</strain>
        <tissue evidence="23">Muscle</tissue>
    </source>
</reference>
<keyword evidence="6" id="KW-0597">Phosphoprotein</keyword>
<keyword evidence="24" id="KW-1185">Reference proteome</keyword>
<gene>
    <name evidence="23" type="ORF">P4O66_008717</name>
</gene>
<proteinExistence type="predicted"/>
<evidence type="ECO:0000256" key="5">
    <source>
        <dbReference type="ARBA" id="ARBA00022490"/>
    </source>
</evidence>
<dbReference type="PANTHER" id="PTHR46359">
    <property type="entry name" value="GEO07743P1"/>
    <property type="match status" value="1"/>
</dbReference>
<sequence>MGNCLKSPTSDDISLLHESQSDRASYGDGADPDLEPPPPYEWSAHSRGPQFPQQMEMTLVLPVQDICILRPVQFVVEVNTQEQLRMPVYHPTPSQTCLATQLTEEEQVRIAQRIGLIQHLPRGVFDCGNDGSEKKIRECVICMMDFVYGDPIRFLPCMHIYHMDCIDDWLMRSFTCPSCMEPVDAALLSTYETN</sequence>
<evidence type="ECO:0000256" key="12">
    <source>
        <dbReference type="ARBA" id="ARBA00022833"/>
    </source>
</evidence>
<keyword evidence="8" id="KW-0479">Metal-binding</keyword>
<comment type="function">
    <text evidence="17">Essential component of a ubiquitin-editing protein complex, comprising also TNFAIP3, ITCH and TAX1BP1, that ensures the transient nature of inflammatory signaling pathways. Promotes the association of TNFAIP3 to RIPK1 after TNF stimulation. TNFAIP3 deubiquitinates 'Lys-63' polyubiquitin chains on RIPK1 and catalyzes the formation of 'Lys-48'-polyubiquitin chains. This leads to RIPK1 proteasomal degradation and consequently termination of the TNF- or LPS-mediated activation of NF-kappa-B. Recruits STAMBP to the E3 ubiquitin-ligase SMURF2 for ubiquitination, leading to its degradation by the 26S proteasome.</text>
</comment>
<feature type="region of interest" description="Disordered" evidence="21">
    <location>
        <begin position="1"/>
        <end position="48"/>
    </location>
</feature>
<dbReference type="InterPro" id="IPR042981">
    <property type="entry name" value="RNF11_RING-H2"/>
</dbReference>
<dbReference type="FunFam" id="3.30.40.10:FF:000134">
    <property type="entry name" value="Ring finger protein 11"/>
    <property type="match status" value="1"/>
</dbReference>
<evidence type="ECO:0000256" key="11">
    <source>
        <dbReference type="ARBA" id="ARBA00022786"/>
    </source>
</evidence>
<dbReference type="Pfam" id="PF13639">
    <property type="entry name" value="zf-RING_2"/>
    <property type="match status" value="1"/>
</dbReference>
<evidence type="ECO:0000256" key="7">
    <source>
        <dbReference type="ARBA" id="ARBA00022707"/>
    </source>
</evidence>
<feature type="compositionally biased region" description="Polar residues" evidence="21">
    <location>
        <begin position="1"/>
        <end position="12"/>
    </location>
</feature>
<evidence type="ECO:0000256" key="17">
    <source>
        <dbReference type="ARBA" id="ARBA00055330"/>
    </source>
</evidence>
<evidence type="ECO:0000313" key="24">
    <source>
        <dbReference type="Proteomes" id="UP001239994"/>
    </source>
</evidence>
<accession>A0AAD8ZFY8</accession>
<evidence type="ECO:0000256" key="16">
    <source>
        <dbReference type="ARBA" id="ARBA00023288"/>
    </source>
</evidence>
<dbReference type="PROSITE" id="PS50089">
    <property type="entry name" value="ZF_RING_2"/>
    <property type="match status" value="1"/>
</dbReference>
<dbReference type="GO" id="GO:0005634">
    <property type="term" value="C:nucleus"/>
    <property type="evidence" value="ECO:0007669"/>
    <property type="project" value="UniProtKB-SubCell"/>
</dbReference>
<evidence type="ECO:0000256" key="9">
    <source>
        <dbReference type="ARBA" id="ARBA00022753"/>
    </source>
</evidence>
<protein>
    <recommendedName>
        <fullName evidence="19">RING finger protein 11</fullName>
    </recommendedName>
</protein>
<keyword evidence="11" id="KW-0833">Ubl conjugation pathway</keyword>
<evidence type="ECO:0000259" key="22">
    <source>
        <dbReference type="PROSITE" id="PS50089"/>
    </source>
</evidence>
<feature type="domain" description="RING-type" evidence="22">
    <location>
        <begin position="139"/>
        <end position="179"/>
    </location>
</feature>
<dbReference type="GO" id="GO:0008270">
    <property type="term" value="F:zinc ion binding"/>
    <property type="evidence" value="ECO:0007669"/>
    <property type="project" value="UniProtKB-KW"/>
</dbReference>
<dbReference type="InterPro" id="IPR001841">
    <property type="entry name" value="Znf_RING"/>
</dbReference>
<evidence type="ECO:0000256" key="2">
    <source>
        <dbReference type="ARBA" id="ARBA00004172"/>
    </source>
</evidence>
<evidence type="ECO:0000256" key="15">
    <source>
        <dbReference type="ARBA" id="ARBA00023242"/>
    </source>
</evidence>
<dbReference type="GO" id="GO:0005769">
    <property type="term" value="C:early endosome"/>
    <property type="evidence" value="ECO:0007669"/>
    <property type="project" value="UniProtKB-SubCell"/>
</dbReference>
<dbReference type="GO" id="GO:0061630">
    <property type="term" value="F:ubiquitin protein ligase activity"/>
    <property type="evidence" value="ECO:0007669"/>
    <property type="project" value="TreeGrafter"/>
</dbReference>
<evidence type="ECO:0000256" key="1">
    <source>
        <dbReference type="ARBA" id="ARBA00004123"/>
    </source>
</evidence>
<comment type="subcellular location">
    <subcellularLocation>
        <location evidence="4">Cytoplasm</location>
    </subcellularLocation>
    <subcellularLocation>
        <location evidence="3">Early endosome</location>
    </subcellularLocation>
    <subcellularLocation>
        <location evidence="1">Nucleus</location>
    </subcellularLocation>
    <subcellularLocation>
        <location evidence="2">Recycling endosome</location>
    </subcellularLocation>
</comment>
<organism evidence="23 24">
    <name type="scientific">Electrophorus voltai</name>
    <dbReference type="NCBI Taxonomy" id="2609070"/>
    <lineage>
        <taxon>Eukaryota</taxon>
        <taxon>Metazoa</taxon>
        <taxon>Chordata</taxon>
        <taxon>Craniata</taxon>
        <taxon>Vertebrata</taxon>
        <taxon>Euteleostomi</taxon>
        <taxon>Actinopterygii</taxon>
        <taxon>Neopterygii</taxon>
        <taxon>Teleostei</taxon>
        <taxon>Ostariophysi</taxon>
        <taxon>Gymnotiformes</taxon>
        <taxon>Gymnotoidei</taxon>
        <taxon>Gymnotidae</taxon>
        <taxon>Electrophorus</taxon>
    </lineage>
</organism>
<comment type="caution">
    <text evidence="23">The sequence shown here is derived from an EMBL/GenBank/DDBJ whole genome shotgun (WGS) entry which is preliminary data.</text>
</comment>
<evidence type="ECO:0000256" key="19">
    <source>
        <dbReference type="ARBA" id="ARBA00072629"/>
    </source>
</evidence>
<dbReference type="SMART" id="SM00184">
    <property type="entry name" value="RING"/>
    <property type="match status" value="1"/>
</dbReference>
<evidence type="ECO:0000256" key="10">
    <source>
        <dbReference type="ARBA" id="ARBA00022771"/>
    </source>
</evidence>
<dbReference type="InterPro" id="IPR013083">
    <property type="entry name" value="Znf_RING/FYVE/PHD"/>
</dbReference>
<evidence type="ECO:0000256" key="6">
    <source>
        <dbReference type="ARBA" id="ARBA00022553"/>
    </source>
</evidence>
<keyword evidence="10 20" id="KW-0863">Zinc-finger</keyword>
<dbReference type="PANTHER" id="PTHR46359:SF1">
    <property type="entry name" value="RING FINGER PROTEIN 11"/>
    <property type="match status" value="1"/>
</dbReference>
<evidence type="ECO:0000313" key="23">
    <source>
        <dbReference type="EMBL" id="KAK1797348.1"/>
    </source>
</evidence>
<evidence type="ECO:0000256" key="21">
    <source>
        <dbReference type="SAM" id="MobiDB-lite"/>
    </source>
</evidence>
<evidence type="ECO:0000256" key="13">
    <source>
        <dbReference type="ARBA" id="ARBA00022843"/>
    </source>
</evidence>
<dbReference type="InterPro" id="IPR052804">
    <property type="entry name" value="UEC_component"/>
</dbReference>
<dbReference type="EMBL" id="JAROKS010000014">
    <property type="protein sequence ID" value="KAK1797348.1"/>
    <property type="molecule type" value="Genomic_DNA"/>
</dbReference>
<keyword evidence="9" id="KW-0967">Endosome</keyword>
<name>A0AAD8ZFY8_9TELE</name>
<evidence type="ECO:0000256" key="8">
    <source>
        <dbReference type="ARBA" id="ARBA00022723"/>
    </source>
</evidence>
<dbReference type="CDD" id="cd16468">
    <property type="entry name" value="RING-H2_RNF11"/>
    <property type="match status" value="1"/>
</dbReference>
<dbReference type="GO" id="GO:0000151">
    <property type="term" value="C:ubiquitin ligase complex"/>
    <property type="evidence" value="ECO:0007669"/>
    <property type="project" value="UniProtKB-ARBA"/>
</dbReference>
<comment type="subunit">
    <text evidence="18">Interacts (when phosphorylated) with 14-3-3. Interacts with the E3 ubiquitin-ligases NEDD4, ITCH, SMURF2 and WWP1. Also interacts with the E2 ubiquitin-conjugating enzymes UBE2D1 and UBE2N, but neither with CDC34, nor with UBE2L3. Interacts with ZNF350, EPS15 and STAMBP. After TNF stimulation, interacts with TAX1BP1, TNFAIP3 and RIPK1; these interactions are transient and they are lost after 1 hour of stimulation with TNF. Interacts with GGA1.</text>
</comment>
<keyword evidence="13" id="KW-0832">Ubl conjugation</keyword>
<dbReference type="GO" id="GO:0006511">
    <property type="term" value="P:ubiquitin-dependent protein catabolic process"/>
    <property type="evidence" value="ECO:0007669"/>
    <property type="project" value="TreeGrafter"/>
</dbReference>
<keyword evidence="16" id="KW-0449">Lipoprotein</keyword>
<evidence type="ECO:0000256" key="3">
    <source>
        <dbReference type="ARBA" id="ARBA00004412"/>
    </source>
</evidence>
<keyword evidence="7" id="KW-0519">Myristate</keyword>
<evidence type="ECO:0000256" key="20">
    <source>
        <dbReference type="PROSITE-ProRule" id="PRU00175"/>
    </source>
</evidence>
<keyword evidence="15" id="KW-0539">Nucleus</keyword>
<dbReference type="AlphaFoldDB" id="A0AAD8ZFY8"/>
<keyword evidence="5" id="KW-0963">Cytoplasm</keyword>
<keyword evidence="14" id="KW-0564">Palmitate</keyword>
<evidence type="ECO:0000256" key="14">
    <source>
        <dbReference type="ARBA" id="ARBA00023139"/>
    </source>
</evidence>
<dbReference type="SUPFAM" id="SSF57850">
    <property type="entry name" value="RING/U-box"/>
    <property type="match status" value="1"/>
</dbReference>
<dbReference type="GO" id="GO:0055037">
    <property type="term" value="C:recycling endosome"/>
    <property type="evidence" value="ECO:0007669"/>
    <property type="project" value="UniProtKB-SubCell"/>
</dbReference>
<dbReference type="Proteomes" id="UP001239994">
    <property type="component" value="Unassembled WGS sequence"/>
</dbReference>